<proteinExistence type="predicted"/>
<gene>
    <name evidence="1" type="ORF">SDC9_167928</name>
</gene>
<name>A0A645G416_9ZZZZ</name>
<comment type="caution">
    <text evidence="1">The sequence shown here is derived from an EMBL/GenBank/DDBJ whole genome shotgun (WGS) entry which is preliminary data.</text>
</comment>
<organism evidence="1">
    <name type="scientific">bioreactor metagenome</name>
    <dbReference type="NCBI Taxonomy" id="1076179"/>
    <lineage>
        <taxon>unclassified sequences</taxon>
        <taxon>metagenomes</taxon>
        <taxon>ecological metagenomes</taxon>
    </lineage>
</organism>
<sequence>MIKTLSIAFALLLIMSLSSCNYRDITADIQNSTEDNEKITTAIEESDYLDCTNTVESDNIIPSEEEIKQAYMSATEASFWFYINALPTDRNISAEYNGEPDYYRVTEFENLSELKKALELLFSNEVIDSFLNRNIYVEINGYLYTLDMGRGTDPAKGKEIYSFKHVSPIKIILNVDVEIRDMDSDFKVIGSKRYEFPYEYKNGKWVFTDFPIIY</sequence>
<evidence type="ECO:0008006" key="2">
    <source>
        <dbReference type="Google" id="ProtNLM"/>
    </source>
</evidence>
<dbReference type="AlphaFoldDB" id="A0A645G416"/>
<protein>
    <recommendedName>
        <fullName evidence="2">Lipoprotein</fullName>
    </recommendedName>
</protein>
<evidence type="ECO:0000313" key="1">
    <source>
        <dbReference type="EMBL" id="MPN20549.1"/>
    </source>
</evidence>
<dbReference type="EMBL" id="VSSQ01068342">
    <property type="protein sequence ID" value="MPN20549.1"/>
    <property type="molecule type" value="Genomic_DNA"/>
</dbReference>
<accession>A0A645G416</accession>
<dbReference type="PROSITE" id="PS51257">
    <property type="entry name" value="PROKAR_LIPOPROTEIN"/>
    <property type="match status" value="1"/>
</dbReference>
<reference evidence="1" key="1">
    <citation type="submission" date="2019-08" db="EMBL/GenBank/DDBJ databases">
        <authorList>
            <person name="Kucharzyk K."/>
            <person name="Murdoch R.W."/>
            <person name="Higgins S."/>
            <person name="Loffler F."/>
        </authorList>
    </citation>
    <scope>NUCLEOTIDE SEQUENCE</scope>
</reference>